<organism evidence="3 4">
    <name type="scientific">Ceratodon purpureus</name>
    <name type="common">Fire moss</name>
    <name type="synonym">Dicranum purpureum</name>
    <dbReference type="NCBI Taxonomy" id="3225"/>
    <lineage>
        <taxon>Eukaryota</taxon>
        <taxon>Viridiplantae</taxon>
        <taxon>Streptophyta</taxon>
        <taxon>Embryophyta</taxon>
        <taxon>Bryophyta</taxon>
        <taxon>Bryophytina</taxon>
        <taxon>Bryopsida</taxon>
        <taxon>Dicranidae</taxon>
        <taxon>Pseudoditrichales</taxon>
        <taxon>Ditrichaceae</taxon>
        <taxon>Ceratodon</taxon>
    </lineage>
</organism>
<reference evidence="3" key="1">
    <citation type="submission" date="2020-06" db="EMBL/GenBank/DDBJ databases">
        <title>WGS assembly of Ceratodon purpureus strain R40.</title>
        <authorList>
            <person name="Carey S.B."/>
            <person name="Jenkins J."/>
            <person name="Shu S."/>
            <person name="Lovell J.T."/>
            <person name="Sreedasyam A."/>
            <person name="Maumus F."/>
            <person name="Tiley G.P."/>
            <person name="Fernandez-Pozo N."/>
            <person name="Barry K."/>
            <person name="Chen C."/>
            <person name="Wang M."/>
            <person name="Lipzen A."/>
            <person name="Daum C."/>
            <person name="Saski C.A."/>
            <person name="Payton A.C."/>
            <person name="Mcbreen J.C."/>
            <person name="Conrad R.E."/>
            <person name="Kollar L.M."/>
            <person name="Olsson S."/>
            <person name="Huttunen S."/>
            <person name="Landis J.B."/>
            <person name="Wickett N.J."/>
            <person name="Johnson M.G."/>
            <person name="Rensing S.A."/>
            <person name="Grimwood J."/>
            <person name="Schmutz J."/>
            <person name="Mcdaniel S.F."/>
        </authorList>
    </citation>
    <scope>NUCLEOTIDE SEQUENCE</scope>
    <source>
        <strain evidence="3">R40</strain>
    </source>
</reference>
<dbReference type="PANTHER" id="PTHR34599:SF1">
    <property type="entry name" value="PHOSPHATIDIC ACID PHOSPHATASE TYPE 2_HALOPEROXIDASE DOMAIN-CONTAINING PROTEIN"/>
    <property type="match status" value="1"/>
</dbReference>
<proteinExistence type="predicted"/>
<feature type="signal peptide" evidence="1">
    <location>
        <begin position="1"/>
        <end position="28"/>
    </location>
</feature>
<keyword evidence="4" id="KW-1185">Reference proteome</keyword>
<evidence type="ECO:0000259" key="2">
    <source>
        <dbReference type="Pfam" id="PF22778"/>
    </source>
</evidence>
<comment type="caution">
    <text evidence="3">The sequence shown here is derived from an EMBL/GenBank/DDBJ whole genome shotgun (WGS) entry which is preliminary data.</text>
</comment>
<dbReference type="AlphaFoldDB" id="A0A8T0GKX6"/>
<gene>
    <name evidence="3" type="ORF">KC19_10G087800</name>
</gene>
<evidence type="ECO:0000256" key="1">
    <source>
        <dbReference type="SAM" id="SignalP"/>
    </source>
</evidence>
<protein>
    <recommendedName>
        <fullName evidence="2">Vanadium-dependent haloperoxidase NapH1-like second helical-bundle domain-containing protein</fullName>
    </recommendedName>
</protein>
<name>A0A8T0GKX6_CERPU</name>
<keyword evidence="1" id="KW-0732">Signal</keyword>
<dbReference type="SUPFAM" id="SSF48317">
    <property type="entry name" value="Acid phosphatase/Vanadium-dependent haloperoxidase"/>
    <property type="match status" value="1"/>
</dbReference>
<feature type="domain" description="Vanadium-dependent haloperoxidase NapH1-like second helical-bundle" evidence="2">
    <location>
        <begin position="333"/>
        <end position="436"/>
    </location>
</feature>
<dbReference type="InterPro" id="IPR036938">
    <property type="entry name" value="PAP2/HPO_sf"/>
</dbReference>
<sequence length="476" mass="52476">MGRLFESFSVLLCALALALSSPAALTEADRGADPPADNVAVQWNQLYSVLACAQLSQVGLPIEPNIIFSQLHLAQWHALLALKNTGACTTQEVVVAYASHKILSNYFPFGQVLVIDPLLNAQLKKLRVSDEEDKLGRQLGEAVALDLIAKRVTARESALRALKKALDAEAYAPRPGVYRYLNNTPAGRDDATFWFYNIPIARPFVIPEPSMFIKAFLSDLKPPKVPSDQWDIEYEKVKDLGRADWSGRTREMNDTANQSCLKLNNVACFPEETWSAVARATLPRGTSLFDTVTLFAKLSVAMHDTLIVLFTLQYGFWFWRPEMAFKAGDPRHAPIPTWTPYLQTVPHPEYPSGSVSSYAAAATILEDLIGKNVPFTIQGGGVFGPGCPAQGPIPGLNFTSFRDLVRYTQQSRVFAGQHFNKSVVDAVKVGDSVADYVQANWALETPSGVLPNPAYLKVFAELPRVQTDFDPIKLVF</sequence>
<evidence type="ECO:0000313" key="3">
    <source>
        <dbReference type="EMBL" id="KAG0559215.1"/>
    </source>
</evidence>
<dbReference type="Pfam" id="PF22778">
    <property type="entry name" value="VCPO_2nd"/>
    <property type="match status" value="1"/>
</dbReference>
<dbReference type="InterPro" id="IPR052559">
    <property type="entry name" value="V-haloperoxidase"/>
</dbReference>
<feature type="chain" id="PRO_5035748611" description="Vanadium-dependent haloperoxidase NapH1-like second helical-bundle domain-containing protein" evidence="1">
    <location>
        <begin position="29"/>
        <end position="476"/>
    </location>
</feature>
<dbReference type="Proteomes" id="UP000822688">
    <property type="component" value="Chromosome 10"/>
</dbReference>
<dbReference type="PANTHER" id="PTHR34599">
    <property type="entry name" value="PEROXIDASE-RELATED"/>
    <property type="match status" value="1"/>
</dbReference>
<evidence type="ECO:0000313" key="4">
    <source>
        <dbReference type="Proteomes" id="UP000822688"/>
    </source>
</evidence>
<dbReference type="EMBL" id="CM026431">
    <property type="protein sequence ID" value="KAG0559215.1"/>
    <property type="molecule type" value="Genomic_DNA"/>
</dbReference>
<dbReference type="InterPro" id="IPR055161">
    <property type="entry name" value="NapH1-like_2nd"/>
</dbReference>
<dbReference type="CDD" id="cd03398">
    <property type="entry name" value="PAP2_haloperoxidase"/>
    <property type="match status" value="1"/>
</dbReference>
<dbReference type="Gene3D" id="1.10.606.20">
    <property type="match status" value="1"/>
</dbReference>
<accession>A0A8T0GKX6</accession>